<evidence type="ECO:0000313" key="2">
    <source>
        <dbReference type="Proteomes" id="UP000823632"/>
    </source>
</evidence>
<dbReference type="Proteomes" id="UP000823632">
    <property type="component" value="Unassembled WGS sequence"/>
</dbReference>
<dbReference type="EMBL" id="JADIND010000167">
    <property type="protein sequence ID" value="MBO8431223.1"/>
    <property type="molecule type" value="Genomic_DNA"/>
</dbReference>
<sequence>MKTPQFVDDIFKYLSKKGTSFKDTVLKKYGEQPGTMLVHTGVLGWILSSLAQVAAVAFNDKIPAEQKVFLIPQEIADAATNIISFYAVTQSLKSLGSKLVKTGKLKNVKISKFLDSVDGLDKSKIGTWDFDITKLKGYKENIKTDFVDFKNGVDVYAGLAGSILSCNIITPIIRNKYASERQKDVLAKMNADKMKYLQAPRGISMSDYLQKVYVKHSDLKV</sequence>
<accession>A0A9D9DPF3</accession>
<dbReference type="AlphaFoldDB" id="A0A9D9DPF3"/>
<proteinExistence type="predicted"/>
<name>A0A9D9DPF3_9BACT</name>
<gene>
    <name evidence="1" type="ORF">IAC76_07530</name>
</gene>
<reference evidence="1" key="1">
    <citation type="submission" date="2020-10" db="EMBL/GenBank/DDBJ databases">
        <authorList>
            <person name="Gilroy R."/>
        </authorList>
    </citation>
    <scope>NUCLEOTIDE SEQUENCE</scope>
    <source>
        <strain evidence="1">10192</strain>
    </source>
</reference>
<evidence type="ECO:0000313" key="1">
    <source>
        <dbReference type="EMBL" id="MBO8431223.1"/>
    </source>
</evidence>
<protein>
    <submittedName>
        <fullName evidence="1">Uncharacterized protein</fullName>
    </submittedName>
</protein>
<comment type="caution">
    <text evidence="1">The sequence shown here is derived from an EMBL/GenBank/DDBJ whole genome shotgun (WGS) entry which is preliminary data.</text>
</comment>
<reference evidence="1" key="2">
    <citation type="journal article" date="2021" name="PeerJ">
        <title>Extensive microbial diversity within the chicken gut microbiome revealed by metagenomics and culture.</title>
        <authorList>
            <person name="Gilroy R."/>
            <person name="Ravi A."/>
            <person name="Getino M."/>
            <person name="Pursley I."/>
            <person name="Horton D.L."/>
            <person name="Alikhan N.F."/>
            <person name="Baker D."/>
            <person name="Gharbi K."/>
            <person name="Hall N."/>
            <person name="Watson M."/>
            <person name="Adriaenssens E.M."/>
            <person name="Foster-Nyarko E."/>
            <person name="Jarju S."/>
            <person name="Secka A."/>
            <person name="Antonio M."/>
            <person name="Oren A."/>
            <person name="Chaudhuri R.R."/>
            <person name="La Ragione R."/>
            <person name="Hildebrand F."/>
            <person name="Pallen M.J."/>
        </authorList>
    </citation>
    <scope>NUCLEOTIDE SEQUENCE</scope>
    <source>
        <strain evidence="1">10192</strain>
    </source>
</reference>
<organism evidence="1 2">
    <name type="scientific">Candidatus Scatousia excrementipullorum</name>
    <dbReference type="NCBI Taxonomy" id="2840936"/>
    <lineage>
        <taxon>Bacteria</taxon>
        <taxon>Candidatus Scatousia</taxon>
    </lineage>
</organism>